<evidence type="ECO:0000313" key="3">
    <source>
        <dbReference type="Proteomes" id="UP000823775"/>
    </source>
</evidence>
<protein>
    <submittedName>
        <fullName evidence="2">Uncharacterized protein</fullName>
    </submittedName>
</protein>
<gene>
    <name evidence="2" type="ORF">HAX54_019747</name>
</gene>
<feature type="non-terminal residue" evidence="2">
    <location>
        <position position="1"/>
    </location>
</feature>
<feature type="region of interest" description="Disordered" evidence="1">
    <location>
        <begin position="45"/>
        <end position="72"/>
    </location>
</feature>
<accession>A0ABS8Y629</accession>
<proteinExistence type="predicted"/>
<evidence type="ECO:0000256" key="1">
    <source>
        <dbReference type="SAM" id="MobiDB-lite"/>
    </source>
</evidence>
<comment type="caution">
    <text evidence="2">The sequence shown here is derived from an EMBL/GenBank/DDBJ whole genome shotgun (WGS) entry which is preliminary data.</text>
</comment>
<feature type="compositionally biased region" description="Acidic residues" evidence="1">
    <location>
        <begin position="46"/>
        <end position="70"/>
    </location>
</feature>
<keyword evidence="3" id="KW-1185">Reference proteome</keyword>
<reference evidence="2 3" key="1">
    <citation type="journal article" date="2021" name="BMC Genomics">
        <title>Datura genome reveals duplications of psychoactive alkaloid biosynthetic genes and high mutation rate following tissue culture.</title>
        <authorList>
            <person name="Rajewski A."/>
            <person name="Carter-House D."/>
            <person name="Stajich J."/>
            <person name="Litt A."/>
        </authorList>
    </citation>
    <scope>NUCLEOTIDE SEQUENCE [LARGE SCALE GENOMIC DNA]</scope>
    <source>
        <strain evidence="2">AR-01</strain>
    </source>
</reference>
<dbReference type="EMBL" id="JACEIK010023993">
    <property type="protein sequence ID" value="MCE5166459.1"/>
    <property type="molecule type" value="Genomic_DNA"/>
</dbReference>
<evidence type="ECO:0000313" key="2">
    <source>
        <dbReference type="EMBL" id="MCE5166459.1"/>
    </source>
</evidence>
<organism evidence="2 3">
    <name type="scientific">Datura stramonium</name>
    <name type="common">Jimsonweed</name>
    <name type="synonym">Common thornapple</name>
    <dbReference type="NCBI Taxonomy" id="4076"/>
    <lineage>
        <taxon>Eukaryota</taxon>
        <taxon>Viridiplantae</taxon>
        <taxon>Streptophyta</taxon>
        <taxon>Embryophyta</taxon>
        <taxon>Tracheophyta</taxon>
        <taxon>Spermatophyta</taxon>
        <taxon>Magnoliopsida</taxon>
        <taxon>eudicotyledons</taxon>
        <taxon>Gunneridae</taxon>
        <taxon>Pentapetalae</taxon>
        <taxon>asterids</taxon>
        <taxon>lamiids</taxon>
        <taxon>Solanales</taxon>
        <taxon>Solanaceae</taxon>
        <taxon>Solanoideae</taxon>
        <taxon>Datureae</taxon>
        <taxon>Datura</taxon>
    </lineage>
</organism>
<dbReference type="Proteomes" id="UP000823775">
    <property type="component" value="Unassembled WGS sequence"/>
</dbReference>
<name>A0ABS8Y629_DATST</name>
<sequence length="90" mass="10690">FDFFYCALPPDVFYLNQQQHQASKKVTDYTFLGWFIFEDSTLTPDDLVDEEEEEEEEEGRAEIREEEEDELKAKHMSGFLMKKLWRSGGV</sequence>